<dbReference type="AlphaFoldDB" id="A0A6P4C0H5"/>
<proteinExistence type="predicted"/>
<keyword evidence="1" id="KW-1185">Reference proteome</keyword>
<gene>
    <name evidence="2" type="primary">LOC107472607</name>
</gene>
<organism evidence="1 2">
    <name type="scientific">Arachis duranensis</name>
    <name type="common">Wild peanut</name>
    <dbReference type="NCBI Taxonomy" id="130453"/>
    <lineage>
        <taxon>Eukaryota</taxon>
        <taxon>Viridiplantae</taxon>
        <taxon>Streptophyta</taxon>
        <taxon>Embryophyta</taxon>
        <taxon>Tracheophyta</taxon>
        <taxon>Spermatophyta</taxon>
        <taxon>Magnoliopsida</taxon>
        <taxon>eudicotyledons</taxon>
        <taxon>Gunneridae</taxon>
        <taxon>Pentapetalae</taxon>
        <taxon>rosids</taxon>
        <taxon>fabids</taxon>
        <taxon>Fabales</taxon>
        <taxon>Fabaceae</taxon>
        <taxon>Papilionoideae</taxon>
        <taxon>50 kb inversion clade</taxon>
        <taxon>dalbergioids sensu lato</taxon>
        <taxon>Dalbergieae</taxon>
        <taxon>Pterocarpus clade</taxon>
        <taxon>Arachis</taxon>
    </lineage>
</organism>
<evidence type="ECO:0000313" key="1">
    <source>
        <dbReference type="Proteomes" id="UP000515211"/>
    </source>
</evidence>
<dbReference type="RefSeq" id="XP_015947599.1">
    <property type="nucleotide sequence ID" value="XM_016092113.3"/>
</dbReference>
<protein>
    <submittedName>
        <fullName evidence="2">Uncharacterized protein LOC107472607</fullName>
    </submittedName>
</protein>
<dbReference type="Proteomes" id="UP000515211">
    <property type="component" value="Unplaced"/>
</dbReference>
<evidence type="ECO:0000313" key="2">
    <source>
        <dbReference type="RefSeq" id="XP_015947599.1"/>
    </source>
</evidence>
<dbReference type="GeneID" id="107472607"/>
<dbReference type="KEGG" id="adu:107472607"/>
<sequence length="130" mass="14405">MGEAEERDPGGREDQDLSSHRAQLPLLSPAILIKSAASEASGCDFWPHLNLCRRRALLPPKTVCVCWKLPPEPLSSWFGFQYLRVEIKVVIEPPELWGVPELPPGRFRGSLLLCFSCVVTAILNAAIDIV</sequence>
<reference evidence="2" key="1">
    <citation type="submission" date="2025-08" db="UniProtKB">
        <authorList>
            <consortium name="RefSeq"/>
        </authorList>
    </citation>
    <scope>IDENTIFICATION</scope>
    <source>
        <tissue evidence="2">Whole plant</tissue>
    </source>
</reference>
<name>A0A6P4C0H5_ARADU</name>
<accession>A0A6P4C0H5</accession>